<dbReference type="Proteomes" id="UP000537775">
    <property type="component" value="Unassembled WGS sequence"/>
</dbReference>
<feature type="domain" description="Lipoprotein LpqB N-terminal" evidence="2">
    <location>
        <begin position="42"/>
        <end position="147"/>
    </location>
</feature>
<protein>
    <submittedName>
        <fullName evidence="3">DNA-binding transcriptional LysR family regulator</fullName>
    </submittedName>
</protein>
<sequence length="151" mass="16313">MTEQSGRSRAVMIALISGIALVVVIALIAVFARSSPTQYDADTPEGVVQRYSQAVVDGDYDAAVGYLVPERADSCVNRRIEVVDVRVTLLDTTVRGDLATVEVGIAASYGGGPFGSSTYEYEDQFLLQEVEGEWLVVEAPWELAVCEEVYG</sequence>
<gene>
    <name evidence="3" type="ORF">HD594_002956</name>
</gene>
<dbReference type="RefSeq" id="WP_184751689.1">
    <property type="nucleotide sequence ID" value="NZ_BAAAJR010000001.1"/>
</dbReference>
<dbReference type="InterPro" id="IPR059026">
    <property type="entry name" value="LpqB_N"/>
</dbReference>
<dbReference type="Pfam" id="PF25976">
    <property type="entry name" value="LpqB_N"/>
    <property type="match status" value="1"/>
</dbReference>
<name>A0A7X0KVX5_9MICO</name>
<keyword evidence="1" id="KW-0472">Membrane</keyword>
<dbReference type="EMBL" id="JACHML010000001">
    <property type="protein sequence ID" value="MBB6392643.1"/>
    <property type="molecule type" value="Genomic_DNA"/>
</dbReference>
<evidence type="ECO:0000256" key="1">
    <source>
        <dbReference type="SAM" id="Phobius"/>
    </source>
</evidence>
<organism evidence="3 4">
    <name type="scientific">Microbacterium thalassium</name>
    <dbReference type="NCBI Taxonomy" id="362649"/>
    <lineage>
        <taxon>Bacteria</taxon>
        <taxon>Bacillati</taxon>
        <taxon>Actinomycetota</taxon>
        <taxon>Actinomycetes</taxon>
        <taxon>Micrococcales</taxon>
        <taxon>Microbacteriaceae</taxon>
        <taxon>Microbacterium</taxon>
    </lineage>
</organism>
<proteinExistence type="predicted"/>
<evidence type="ECO:0000259" key="2">
    <source>
        <dbReference type="Pfam" id="PF25976"/>
    </source>
</evidence>
<evidence type="ECO:0000313" key="4">
    <source>
        <dbReference type="Proteomes" id="UP000537775"/>
    </source>
</evidence>
<keyword evidence="3" id="KW-0238">DNA-binding</keyword>
<dbReference type="AlphaFoldDB" id="A0A7X0KVX5"/>
<evidence type="ECO:0000313" key="3">
    <source>
        <dbReference type="EMBL" id="MBB6392643.1"/>
    </source>
</evidence>
<reference evidence="3 4" key="1">
    <citation type="submission" date="2020-08" db="EMBL/GenBank/DDBJ databases">
        <title>Sequencing the genomes of 1000 actinobacteria strains.</title>
        <authorList>
            <person name="Klenk H.-P."/>
        </authorList>
    </citation>
    <scope>NUCLEOTIDE SEQUENCE [LARGE SCALE GENOMIC DNA]</scope>
    <source>
        <strain evidence="3 4">DSM 12511</strain>
    </source>
</reference>
<comment type="caution">
    <text evidence="3">The sequence shown here is derived from an EMBL/GenBank/DDBJ whole genome shotgun (WGS) entry which is preliminary data.</text>
</comment>
<keyword evidence="4" id="KW-1185">Reference proteome</keyword>
<keyword evidence="1" id="KW-0812">Transmembrane</keyword>
<dbReference type="GO" id="GO:0003677">
    <property type="term" value="F:DNA binding"/>
    <property type="evidence" value="ECO:0007669"/>
    <property type="project" value="UniProtKB-KW"/>
</dbReference>
<accession>A0A7X0KVX5</accession>
<keyword evidence="1" id="KW-1133">Transmembrane helix</keyword>
<feature type="transmembrane region" description="Helical" evidence="1">
    <location>
        <begin position="12"/>
        <end position="32"/>
    </location>
</feature>